<comment type="subcellular location">
    <subcellularLocation>
        <location evidence="3">Cell membrane</location>
    </subcellularLocation>
    <subcellularLocation>
        <location evidence="2">Membrane</location>
        <topology evidence="2">Multi-pass membrane protein</topology>
    </subcellularLocation>
</comment>
<keyword evidence="10" id="KW-0902">Two-component regulatory system</keyword>
<dbReference type="PROSITE" id="PS50885">
    <property type="entry name" value="HAMP"/>
    <property type="match status" value="1"/>
</dbReference>
<evidence type="ECO:0000256" key="1">
    <source>
        <dbReference type="ARBA" id="ARBA00000085"/>
    </source>
</evidence>
<evidence type="ECO:0000313" key="16">
    <source>
        <dbReference type="Proteomes" id="UP000078437"/>
    </source>
</evidence>
<dbReference type="Gene3D" id="3.30.565.10">
    <property type="entry name" value="Histidine kinase-like ATPase, C-terminal domain"/>
    <property type="match status" value="1"/>
</dbReference>
<dbReference type="SMART" id="SM00388">
    <property type="entry name" value="HisKA"/>
    <property type="match status" value="1"/>
</dbReference>
<dbReference type="Pfam" id="PF00512">
    <property type="entry name" value="HisKA"/>
    <property type="match status" value="1"/>
</dbReference>
<dbReference type="PANTHER" id="PTHR45436">
    <property type="entry name" value="SENSOR HISTIDINE KINASE YKOH"/>
    <property type="match status" value="1"/>
</dbReference>
<dbReference type="SMART" id="SM00387">
    <property type="entry name" value="HATPase_c"/>
    <property type="match status" value="1"/>
</dbReference>
<evidence type="ECO:0000256" key="3">
    <source>
        <dbReference type="ARBA" id="ARBA00004236"/>
    </source>
</evidence>
<evidence type="ECO:0000256" key="6">
    <source>
        <dbReference type="ARBA" id="ARBA00022679"/>
    </source>
</evidence>
<dbReference type="InterPro" id="IPR003594">
    <property type="entry name" value="HATPase_dom"/>
</dbReference>
<feature type="domain" description="HAMP" evidence="14">
    <location>
        <begin position="175"/>
        <end position="228"/>
    </location>
</feature>
<feature type="transmembrane region" description="Helical" evidence="12">
    <location>
        <begin position="152"/>
        <end position="173"/>
    </location>
</feature>
<keyword evidence="16" id="KW-1185">Reference proteome</keyword>
<keyword evidence="9 12" id="KW-1133">Transmembrane helix</keyword>
<evidence type="ECO:0000256" key="11">
    <source>
        <dbReference type="ARBA" id="ARBA00023136"/>
    </source>
</evidence>
<keyword evidence="5" id="KW-0597">Phosphoprotein</keyword>
<dbReference type="Gene3D" id="6.10.340.10">
    <property type="match status" value="1"/>
</dbReference>
<dbReference type="Proteomes" id="UP000078437">
    <property type="component" value="Chromosome"/>
</dbReference>
<keyword evidence="8" id="KW-0418">Kinase</keyword>
<keyword evidence="6" id="KW-0808">Transferase</keyword>
<accession>A0A191WHZ7</accession>
<dbReference type="CDD" id="cd00082">
    <property type="entry name" value="HisKA"/>
    <property type="match status" value="1"/>
</dbReference>
<name>A0A191WHZ7_9MICO</name>
<feature type="domain" description="Histidine kinase" evidence="13">
    <location>
        <begin position="236"/>
        <end position="453"/>
    </location>
</feature>
<keyword evidence="11 12" id="KW-0472">Membrane</keyword>
<feature type="transmembrane region" description="Helical" evidence="12">
    <location>
        <begin position="32"/>
        <end position="55"/>
    </location>
</feature>
<dbReference type="EC" id="2.7.13.3" evidence="4"/>
<evidence type="ECO:0000313" key="15">
    <source>
        <dbReference type="EMBL" id="ANJ27798.1"/>
    </source>
</evidence>
<dbReference type="SUPFAM" id="SSF55874">
    <property type="entry name" value="ATPase domain of HSP90 chaperone/DNA topoisomerase II/histidine kinase"/>
    <property type="match status" value="1"/>
</dbReference>
<dbReference type="GO" id="GO:0000155">
    <property type="term" value="F:phosphorelay sensor kinase activity"/>
    <property type="evidence" value="ECO:0007669"/>
    <property type="project" value="InterPro"/>
</dbReference>
<evidence type="ECO:0000256" key="5">
    <source>
        <dbReference type="ARBA" id="ARBA00022553"/>
    </source>
</evidence>
<organism evidence="15 16">
    <name type="scientific">Agromyces aureus</name>
    <dbReference type="NCBI Taxonomy" id="453304"/>
    <lineage>
        <taxon>Bacteria</taxon>
        <taxon>Bacillati</taxon>
        <taxon>Actinomycetota</taxon>
        <taxon>Actinomycetes</taxon>
        <taxon>Micrococcales</taxon>
        <taxon>Microbacteriaceae</taxon>
        <taxon>Agromyces</taxon>
    </lineage>
</organism>
<dbReference type="InterPro" id="IPR050428">
    <property type="entry name" value="TCS_sensor_his_kinase"/>
</dbReference>
<protein>
    <recommendedName>
        <fullName evidence="4">histidine kinase</fullName>
        <ecNumber evidence="4">2.7.13.3</ecNumber>
    </recommendedName>
</protein>
<keyword evidence="7 12" id="KW-0812">Transmembrane</keyword>
<dbReference type="SMART" id="SM00304">
    <property type="entry name" value="HAMP"/>
    <property type="match status" value="1"/>
</dbReference>
<evidence type="ECO:0000256" key="4">
    <source>
        <dbReference type="ARBA" id="ARBA00012438"/>
    </source>
</evidence>
<dbReference type="InterPro" id="IPR004358">
    <property type="entry name" value="Sig_transdc_His_kin-like_C"/>
</dbReference>
<dbReference type="InterPro" id="IPR005467">
    <property type="entry name" value="His_kinase_dom"/>
</dbReference>
<evidence type="ECO:0000259" key="14">
    <source>
        <dbReference type="PROSITE" id="PS50885"/>
    </source>
</evidence>
<evidence type="ECO:0000256" key="2">
    <source>
        <dbReference type="ARBA" id="ARBA00004141"/>
    </source>
</evidence>
<evidence type="ECO:0000256" key="9">
    <source>
        <dbReference type="ARBA" id="ARBA00022989"/>
    </source>
</evidence>
<dbReference type="Gene3D" id="1.10.287.130">
    <property type="match status" value="1"/>
</dbReference>
<reference evidence="15 16" key="1">
    <citation type="journal article" date="2016" name="Int. J. Syst. Evol. Microbiol.">
        <title>Agromyces aureus sp. nov., isolated from the rhizosphere of Salix caprea L. grown in a heavy-metal-contaminated soil.</title>
        <authorList>
            <person name="Corretto E."/>
            <person name="Antonielli L."/>
            <person name="Sessitsch A."/>
            <person name="Compant S."/>
            <person name="Gorfer M."/>
            <person name="Kuffner M."/>
            <person name="Brader G."/>
        </authorList>
    </citation>
    <scope>NUCLEOTIDE SEQUENCE [LARGE SCALE GENOMIC DNA]</scope>
    <source>
        <strain evidence="15 16">AR33</strain>
    </source>
</reference>
<evidence type="ECO:0000256" key="8">
    <source>
        <dbReference type="ARBA" id="ARBA00022777"/>
    </source>
</evidence>
<dbReference type="Pfam" id="PF02518">
    <property type="entry name" value="HATPase_c"/>
    <property type="match status" value="1"/>
</dbReference>
<dbReference type="RefSeq" id="WP_067878722.1">
    <property type="nucleotide sequence ID" value="NZ_CP013979.1"/>
</dbReference>
<gene>
    <name evidence="15" type="ORF">ATC03_14850</name>
</gene>
<dbReference type="KEGG" id="agy:ATC03_14850"/>
<dbReference type="SUPFAM" id="SSF158472">
    <property type="entry name" value="HAMP domain-like"/>
    <property type="match status" value="1"/>
</dbReference>
<comment type="catalytic activity">
    <reaction evidence="1">
        <text>ATP + protein L-histidine = ADP + protein N-phospho-L-histidine.</text>
        <dbReference type="EC" id="2.7.13.3"/>
    </reaction>
</comment>
<dbReference type="InterPro" id="IPR036097">
    <property type="entry name" value="HisK_dim/P_sf"/>
</dbReference>
<proteinExistence type="predicted"/>
<sequence>MTRDVRTRPREAHGHRVGLLAWRPRLTIRTRLTLAFTTLLAIAGISMVIVVTLFMRTVPTYVAIDNAMLPAAAADEMTFAGQPTLPPEYLDANGVEIAPVQTTSPISGALVAATVAPGERFATTTTATDAGIASKAATISLRSPLDILNTSLFVSAIVLAVLLVAGALLAWLISGRLLRPLQAINRAAKLAGTASFDHRVGLDGPRDEVRDLSDTFDDMLERLDGAFRSHQRFAANASHELRTPLAATQTMLEVTLADPDAGVEELREVSRRVLEMNRRNTETVEALLDLAEIGRRPIRPKAVDLTRLVDDAVADAALEIAARALTVQVEASEAIARGDEVLLRQAISNLVRNAVRHNRDHGTITIRVARAVRTVSLSIENTGAPLTAARVHEFTEPFARGSGRTASTSESVRGHGLGLAIVSSVVDAHHGSLELAPREGGGLVVDLTLPAASNREGSRRSGESASD</sequence>
<dbReference type="InterPro" id="IPR036890">
    <property type="entry name" value="HATPase_C_sf"/>
</dbReference>
<dbReference type="PRINTS" id="PR00344">
    <property type="entry name" value="BCTRLSENSOR"/>
</dbReference>
<dbReference type="AlphaFoldDB" id="A0A191WHZ7"/>
<dbReference type="InterPro" id="IPR003661">
    <property type="entry name" value="HisK_dim/P_dom"/>
</dbReference>
<dbReference type="InterPro" id="IPR003660">
    <property type="entry name" value="HAMP_dom"/>
</dbReference>
<dbReference type="OrthoDB" id="9786919at2"/>
<evidence type="ECO:0000256" key="10">
    <source>
        <dbReference type="ARBA" id="ARBA00023012"/>
    </source>
</evidence>
<dbReference type="STRING" id="453304.ATC03_14850"/>
<dbReference type="CDD" id="cd06225">
    <property type="entry name" value="HAMP"/>
    <property type="match status" value="1"/>
</dbReference>
<dbReference type="PANTHER" id="PTHR45436:SF15">
    <property type="entry name" value="SENSOR HISTIDINE KINASE CUSS"/>
    <property type="match status" value="1"/>
</dbReference>
<dbReference type="SUPFAM" id="SSF47384">
    <property type="entry name" value="Homodimeric domain of signal transducing histidine kinase"/>
    <property type="match status" value="1"/>
</dbReference>
<evidence type="ECO:0000256" key="7">
    <source>
        <dbReference type="ARBA" id="ARBA00022692"/>
    </source>
</evidence>
<dbReference type="PROSITE" id="PS50109">
    <property type="entry name" value="HIS_KIN"/>
    <property type="match status" value="1"/>
</dbReference>
<dbReference type="GO" id="GO:0005886">
    <property type="term" value="C:plasma membrane"/>
    <property type="evidence" value="ECO:0007669"/>
    <property type="project" value="UniProtKB-SubCell"/>
</dbReference>
<evidence type="ECO:0000256" key="12">
    <source>
        <dbReference type="SAM" id="Phobius"/>
    </source>
</evidence>
<evidence type="ECO:0000259" key="13">
    <source>
        <dbReference type="PROSITE" id="PS50109"/>
    </source>
</evidence>
<reference evidence="16" key="2">
    <citation type="submission" date="2016-01" db="EMBL/GenBank/DDBJ databases">
        <title>Complete genome sequence of Agromyces aureus AR33T and comparison with related organisms.</title>
        <authorList>
            <person name="Corretto E."/>
            <person name="Antonielli L."/>
            <person name="Sessitsch A."/>
            <person name="Brader G."/>
        </authorList>
    </citation>
    <scope>NUCLEOTIDE SEQUENCE [LARGE SCALE GENOMIC DNA]</scope>
    <source>
        <strain evidence="16">AR33</strain>
    </source>
</reference>
<dbReference type="EMBL" id="CP013979">
    <property type="protein sequence ID" value="ANJ27798.1"/>
    <property type="molecule type" value="Genomic_DNA"/>
</dbReference>
<dbReference type="Pfam" id="PF00672">
    <property type="entry name" value="HAMP"/>
    <property type="match status" value="1"/>
</dbReference>